<dbReference type="RefSeq" id="WP_378255876.1">
    <property type="nucleotide sequence ID" value="NZ_JBHSIT010000004.1"/>
</dbReference>
<dbReference type="SUPFAM" id="SSF53092">
    <property type="entry name" value="Creatinase/prolidase N-terminal domain"/>
    <property type="match status" value="1"/>
</dbReference>
<reference evidence="3" key="1">
    <citation type="journal article" date="2019" name="Int. J. Syst. Evol. Microbiol.">
        <title>The Global Catalogue of Microorganisms (GCM) 10K type strain sequencing project: providing services to taxonomists for standard genome sequencing and annotation.</title>
        <authorList>
            <consortium name="The Broad Institute Genomics Platform"/>
            <consortium name="The Broad Institute Genome Sequencing Center for Infectious Disease"/>
            <person name="Wu L."/>
            <person name="Ma J."/>
        </authorList>
    </citation>
    <scope>NUCLEOTIDE SEQUENCE [LARGE SCALE GENOMIC DNA]</scope>
    <source>
        <strain evidence="3">KLKA75</strain>
    </source>
</reference>
<dbReference type="Pfam" id="PF00557">
    <property type="entry name" value="Peptidase_M24"/>
    <property type="match status" value="1"/>
</dbReference>
<comment type="caution">
    <text evidence="2">The sequence shown here is derived from an EMBL/GenBank/DDBJ whole genome shotgun (WGS) entry which is preliminary data.</text>
</comment>
<evidence type="ECO:0000259" key="1">
    <source>
        <dbReference type="Pfam" id="PF00557"/>
    </source>
</evidence>
<dbReference type="Gene3D" id="3.90.230.10">
    <property type="entry name" value="Creatinase/methionine aminopeptidase superfamily"/>
    <property type="match status" value="1"/>
</dbReference>
<evidence type="ECO:0000313" key="3">
    <source>
        <dbReference type="Proteomes" id="UP001595872"/>
    </source>
</evidence>
<dbReference type="SUPFAM" id="SSF55920">
    <property type="entry name" value="Creatinase/aminopeptidase"/>
    <property type="match status" value="1"/>
</dbReference>
<dbReference type="Proteomes" id="UP001595872">
    <property type="component" value="Unassembled WGS sequence"/>
</dbReference>
<dbReference type="InterPro" id="IPR036005">
    <property type="entry name" value="Creatinase/aminopeptidase-like"/>
</dbReference>
<keyword evidence="3" id="KW-1185">Reference proteome</keyword>
<gene>
    <name evidence="2" type="ORF">ACFPCY_16145</name>
</gene>
<dbReference type="EMBL" id="JBHSIT010000004">
    <property type="protein sequence ID" value="MFC4908859.1"/>
    <property type="molecule type" value="Genomic_DNA"/>
</dbReference>
<proteinExistence type="predicted"/>
<dbReference type="PANTHER" id="PTHR46112">
    <property type="entry name" value="AMINOPEPTIDASE"/>
    <property type="match status" value="1"/>
</dbReference>
<feature type="domain" description="Peptidase M24" evidence="1">
    <location>
        <begin position="167"/>
        <end position="379"/>
    </location>
</feature>
<dbReference type="PANTHER" id="PTHR46112:SF3">
    <property type="entry name" value="AMINOPEPTIDASE YPDF"/>
    <property type="match status" value="1"/>
</dbReference>
<sequence length="394" mass="42076">MRSIPTEEYLVRQDAGRRLAADAGLDGLIAWSRGGSSQDGYADVYYFSGYYQHQPRVPDVPGMWRAQGHMAFVLPVNGPATLLTDAGIIQDPQPVADRIRTDADLVKALAEEARVSGGGRLGVLGSPMLAWPWWTDLRSALPDHDLINADHLGWRLRRVKSPAELDLMRAAGAVGVRAMDAAMASAVPGVTEAEVAATAIAEIVRAGGAYYGMGISSGDASHTFAPSGPGTASSTRRLDEGDLLRIDMYGSMEGYLFDFARTRVVGGNPTPEQREMLDAVHDSVEAGTALLRPGARLADVARRCEEVMAASAFARRHGVPESQMGGAWGHGLGLSFEPPWITTDTDETLEPGMCLALERRIAIPALGGVNYENNILITATGHEVITPATPEYLG</sequence>
<dbReference type="Gene3D" id="3.40.350.10">
    <property type="entry name" value="Creatinase/prolidase N-terminal domain"/>
    <property type="match status" value="1"/>
</dbReference>
<dbReference type="InterPro" id="IPR050659">
    <property type="entry name" value="Peptidase_M24B"/>
</dbReference>
<name>A0ABV9TXZ0_9ACTN</name>
<dbReference type="CDD" id="cd01066">
    <property type="entry name" value="APP_MetAP"/>
    <property type="match status" value="1"/>
</dbReference>
<dbReference type="InterPro" id="IPR029149">
    <property type="entry name" value="Creatin/AminoP/Spt16_N"/>
</dbReference>
<protein>
    <submittedName>
        <fullName evidence="2">M24 family metallopeptidase</fullName>
    </submittedName>
</protein>
<organism evidence="2 3">
    <name type="scientific">Actinomadura gamaensis</name>
    <dbReference type="NCBI Taxonomy" id="1763541"/>
    <lineage>
        <taxon>Bacteria</taxon>
        <taxon>Bacillati</taxon>
        <taxon>Actinomycetota</taxon>
        <taxon>Actinomycetes</taxon>
        <taxon>Streptosporangiales</taxon>
        <taxon>Thermomonosporaceae</taxon>
        <taxon>Actinomadura</taxon>
    </lineage>
</organism>
<accession>A0ABV9TXZ0</accession>
<evidence type="ECO:0000313" key="2">
    <source>
        <dbReference type="EMBL" id="MFC4908859.1"/>
    </source>
</evidence>
<dbReference type="InterPro" id="IPR000994">
    <property type="entry name" value="Pept_M24"/>
</dbReference>